<feature type="compositionally biased region" description="Low complexity" evidence="7">
    <location>
        <begin position="104"/>
        <end position="149"/>
    </location>
</feature>
<feature type="region of interest" description="Disordered" evidence="7">
    <location>
        <begin position="98"/>
        <end position="149"/>
    </location>
</feature>
<evidence type="ECO:0000256" key="6">
    <source>
        <dbReference type="ARBA" id="ARBA00023136"/>
    </source>
</evidence>
<dbReference type="OrthoDB" id="6246201at2759"/>
<feature type="region of interest" description="Disordered" evidence="7">
    <location>
        <begin position="197"/>
        <end position="262"/>
    </location>
</feature>
<evidence type="ECO:0000256" key="1">
    <source>
        <dbReference type="ARBA" id="ARBA00004443"/>
    </source>
</evidence>
<protein>
    <submittedName>
        <fullName evidence="8">Uncharacterized protein</fullName>
    </submittedName>
</protein>
<dbReference type="AlphaFoldDB" id="A0A316U9G4"/>
<dbReference type="GeneID" id="37011307"/>
<dbReference type="InterPro" id="IPR018796">
    <property type="entry name" value="COA8"/>
</dbReference>
<organism evidence="8 9">
    <name type="scientific">Pseudomicrostroma glucosiphilum</name>
    <dbReference type="NCBI Taxonomy" id="1684307"/>
    <lineage>
        <taxon>Eukaryota</taxon>
        <taxon>Fungi</taxon>
        <taxon>Dikarya</taxon>
        <taxon>Basidiomycota</taxon>
        <taxon>Ustilaginomycotina</taxon>
        <taxon>Exobasidiomycetes</taxon>
        <taxon>Microstromatales</taxon>
        <taxon>Microstromatales incertae sedis</taxon>
        <taxon>Pseudomicrostroma</taxon>
    </lineage>
</organism>
<keyword evidence="3" id="KW-0999">Mitochondrion inner membrane</keyword>
<dbReference type="GO" id="GO:0097193">
    <property type="term" value="P:intrinsic apoptotic signaling pathway"/>
    <property type="evidence" value="ECO:0007669"/>
    <property type="project" value="InterPro"/>
</dbReference>
<keyword evidence="9" id="KW-1185">Reference proteome</keyword>
<dbReference type="PANTHER" id="PTHR31107">
    <property type="entry name" value="APOPTOGENIC PROTEIN 1, MITOCHONDRIAL"/>
    <property type="match status" value="1"/>
</dbReference>
<name>A0A316U9G4_9BASI</name>
<gene>
    <name evidence="8" type="ORF">BCV69DRAFT_182297</name>
</gene>
<keyword evidence="4" id="KW-0809">Transit peptide</keyword>
<reference evidence="8 9" key="1">
    <citation type="journal article" date="2018" name="Mol. Biol. Evol.">
        <title>Broad Genomic Sampling Reveals a Smut Pathogenic Ancestry of the Fungal Clade Ustilaginomycotina.</title>
        <authorList>
            <person name="Kijpornyongpan T."/>
            <person name="Mondo S.J."/>
            <person name="Barry K."/>
            <person name="Sandor L."/>
            <person name="Lee J."/>
            <person name="Lipzen A."/>
            <person name="Pangilinan J."/>
            <person name="LaButti K."/>
            <person name="Hainaut M."/>
            <person name="Henrissat B."/>
            <person name="Grigoriev I.V."/>
            <person name="Spatafora J.W."/>
            <person name="Aime M.C."/>
        </authorList>
    </citation>
    <scope>NUCLEOTIDE SEQUENCE [LARGE SCALE GENOMIC DNA]</scope>
    <source>
        <strain evidence="8 9">MCA 4718</strain>
    </source>
</reference>
<feature type="compositionally biased region" description="Low complexity" evidence="7">
    <location>
        <begin position="202"/>
        <end position="255"/>
    </location>
</feature>
<feature type="region of interest" description="Disordered" evidence="7">
    <location>
        <begin position="26"/>
        <end position="78"/>
    </location>
</feature>
<accession>A0A316U9G4</accession>
<evidence type="ECO:0000313" key="8">
    <source>
        <dbReference type="EMBL" id="PWN21033.1"/>
    </source>
</evidence>
<dbReference type="PANTHER" id="PTHR31107:SF2">
    <property type="entry name" value="CYTOCHROME C OXIDASE ASSEMBLY FACTOR 8"/>
    <property type="match status" value="1"/>
</dbReference>
<evidence type="ECO:0000256" key="2">
    <source>
        <dbReference type="ARBA" id="ARBA00005453"/>
    </source>
</evidence>
<keyword evidence="5" id="KW-0496">Mitochondrion</keyword>
<evidence type="ECO:0000256" key="5">
    <source>
        <dbReference type="ARBA" id="ARBA00023128"/>
    </source>
</evidence>
<comment type="similarity">
    <text evidence="2">Belongs to the COA8 family.</text>
</comment>
<feature type="compositionally biased region" description="Low complexity" evidence="7">
    <location>
        <begin position="30"/>
        <end position="58"/>
    </location>
</feature>
<evidence type="ECO:0000256" key="4">
    <source>
        <dbReference type="ARBA" id="ARBA00022946"/>
    </source>
</evidence>
<sequence>MAFLLPSQPVASTSRIVLAAAQSHLPRHLPPLARSSSTATASSSSTSAGTSASSPPRRASSRRLSARPGANLVGPADPLSNLRPVVYGSAFQTILDSHDQTGNSSIDTSSSGASSSSSAALSHPYSTSEFNSLPSASSASSSWSRSLPPRSEYQTSLLRRLEAAELAHHLRRARADRFSQDFWEDNNRRYTKALEEYRRSRSGVGERSSSSSSSISATSSGSASRSLQDGTQSGSASHPSSSSSSFSSQTQTQTPTKPPKASEDLLSPFYSAWLSANAARHQAYNERLWRITREDLVPAAQYSLLRTWCAVVAWGEAKLGSVIGAGASSRSSRDKEGW</sequence>
<keyword evidence="6" id="KW-0472">Membrane</keyword>
<dbReference type="GO" id="GO:0005743">
    <property type="term" value="C:mitochondrial inner membrane"/>
    <property type="evidence" value="ECO:0007669"/>
    <property type="project" value="UniProtKB-SubCell"/>
</dbReference>
<dbReference type="EMBL" id="KZ819326">
    <property type="protein sequence ID" value="PWN21033.1"/>
    <property type="molecule type" value="Genomic_DNA"/>
</dbReference>
<evidence type="ECO:0000256" key="7">
    <source>
        <dbReference type="SAM" id="MobiDB-lite"/>
    </source>
</evidence>
<comment type="subcellular location">
    <subcellularLocation>
        <location evidence="1">Mitochondrion inner membrane</location>
        <topology evidence="1">Peripheral membrane protein</topology>
        <orientation evidence="1">Matrix side</orientation>
    </subcellularLocation>
</comment>
<evidence type="ECO:0000313" key="9">
    <source>
        <dbReference type="Proteomes" id="UP000245942"/>
    </source>
</evidence>
<evidence type="ECO:0000256" key="3">
    <source>
        <dbReference type="ARBA" id="ARBA00022792"/>
    </source>
</evidence>
<dbReference type="Proteomes" id="UP000245942">
    <property type="component" value="Unassembled WGS sequence"/>
</dbReference>
<dbReference type="RefSeq" id="XP_025348193.1">
    <property type="nucleotide sequence ID" value="XM_025489573.1"/>
</dbReference>
<proteinExistence type="inferred from homology"/>